<protein>
    <submittedName>
        <fullName evidence="6">ABC-2 type transport system ATP-binding protein</fullName>
    </submittedName>
</protein>
<dbReference type="SUPFAM" id="SSF52540">
    <property type="entry name" value="P-loop containing nucleoside triphosphate hydrolases"/>
    <property type="match status" value="1"/>
</dbReference>
<keyword evidence="7" id="KW-1185">Reference proteome</keyword>
<dbReference type="PANTHER" id="PTHR43335:SF4">
    <property type="entry name" value="ABC TRANSPORTER, ATP-BINDING PROTEIN"/>
    <property type="match status" value="1"/>
</dbReference>
<evidence type="ECO:0000256" key="2">
    <source>
        <dbReference type="ARBA" id="ARBA00022448"/>
    </source>
</evidence>
<dbReference type="Proteomes" id="UP000186156">
    <property type="component" value="Unassembled WGS sequence"/>
</dbReference>
<dbReference type="PANTHER" id="PTHR43335">
    <property type="entry name" value="ABC TRANSPORTER, ATP-BINDING PROTEIN"/>
    <property type="match status" value="1"/>
</dbReference>
<reference evidence="7" key="1">
    <citation type="submission" date="2017-01" db="EMBL/GenBank/DDBJ databases">
        <authorList>
            <person name="Varghese N."/>
            <person name="Submissions S."/>
        </authorList>
    </citation>
    <scope>NUCLEOTIDE SEQUENCE [LARGE SCALE GENOMIC DNA]</scope>
    <source>
        <strain evidence="7">DSM 16176</strain>
    </source>
</reference>
<evidence type="ECO:0000256" key="3">
    <source>
        <dbReference type="ARBA" id="ARBA00022741"/>
    </source>
</evidence>
<evidence type="ECO:0000313" key="7">
    <source>
        <dbReference type="Proteomes" id="UP000186156"/>
    </source>
</evidence>
<evidence type="ECO:0000256" key="1">
    <source>
        <dbReference type="ARBA" id="ARBA00005417"/>
    </source>
</evidence>
<evidence type="ECO:0000313" key="6">
    <source>
        <dbReference type="EMBL" id="SIT03503.1"/>
    </source>
</evidence>
<dbReference type="InterPro" id="IPR017871">
    <property type="entry name" value="ABC_transporter-like_CS"/>
</dbReference>
<evidence type="ECO:0000259" key="5">
    <source>
        <dbReference type="PROSITE" id="PS50893"/>
    </source>
</evidence>
<organism evidence="6 7">
    <name type="scientific">Alicyclobacillus vulcanalis</name>
    <dbReference type="NCBI Taxonomy" id="252246"/>
    <lineage>
        <taxon>Bacteria</taxon>
        <taxon>Bacillati</taxon>
        <taxon>Bacillota</taxon>
        <taxon>Bacilli</taxon>
        <taxon>Bacillales</taxon>
        <taxon>Alicyclobacillaceae</taxon>
        <taxon>Alicyclobacillus</taxon>
    </lineage>
</organism>
<dbReference type="STRING" id="252246.SAMN05421799_11082"/>
<evidence type="ECO:0000256" key="4">
    <source>
        <dbReference type="ARBA" id="ARBA00022840"/>
    </source>
</evidence>
<dbReference type="AlphaFoldDB" id="A0A1N7NYU5"/>
<dbReference type="RefSeq" id="WP_076348285.1">
    <property type="nucleotide sequence ID" value="NZ_FTOO01000010.1"/>
</dbReference>
<dbReference type="CDD" id="cd03268">
    <property type="entry name" value="ABC_BcrA_bacitracin_resist"/>
    <property type="match status" value="1"/>
</dbReference>
<dbReference type="PROSITE" id="PS00211">
    <property type="entry name" value="ABC_TRANSPORTER_1"/>
    <property type="match status" value="1"/>
</dbReference>
<keyword evidence="2" id="KW-0813">Transport</keyword>
<keyword evidence="4 6" id="KW-0067">ATP-binding</keyword>
<feature type="domain" description="ABC transporter" evidence="5">
    <location>
        <begin position="4"/>
        <end position="234"/>
    </location>
</feature>
<dbReference type="InterPro" id="IPR027417">
    <property type="entry name" value="P-loop_NTPase"/>
</dbReference>
<comment type="similarity">
    <text evidence="1">Belongs to the ABC transporter superfamily.</text>
</comment>
<name>A0A1N7NYU5_9BACL</name>
<dbReference type="InterPro" id="IPR003593">
    <property type="entry name" value="AAA+_ATPase"/>
</dbReference>
<proteinExistence type="inferred from homology"/>
<dbReference type="EMBL" id="FTOO01000010">
    <property type="protein sequence ID" value="SIT03503.1"/>
    <property type="molecule type" value="Genomic_DNA"/>
</dbReference>
<accession>A0A1N7NYU5</accession>
<gene>
    <name evidence="6" type="ORF">SAMN05421799_11082</name>
</gene>
<dbReference type="InterPro" id="IPR003439">
    <property type="entry name" value="ABC_transporter-like_ATP-bd"/>
</dbReference>
<dbReference type="Gene3D" id="3.40.50.300">
    <property type="entry name" value="P-loop containing nucleotide triphosphate hydrolases"/>
    <property type="match status" value="1"/>
</dbReference>
<dbReference type="GO" id="GO:0016887">
    <property type="term" value="F:ATP hydrolysis activity"/>
    <property type="evidence" value="ECO:0007669"/>
    <property type="project" value="InterPro"/>
</dbReference>
<dbReference type="PROSITE" id="PS50893">
    <property type="entry name" value="ABC_TRANSPORTER_2"/>
    <property type="match status" value="1"/>
</dbReference>
<dbReference type="Pfam" id="PF00005">
    <property type="entry name" value="ABC_tran"/>
    <property type="match status" value="1"/>
</dbReference>
<keyword evidence="3" id="KW-0547">Nucleotide-binding</keyword>
<sequence length="306" mass="33205">MNVLQLFDVSKRIGSREIVHQLNMTVRAGEVYGFLGPNGAGKTTTIRMIVGLIRPTRGAIHVLGHDVEREPVAAKRYLGAIVENPEMYGYLTGRQNLLHFARLAGLDGPSARARVEYVAERVGLKARLDDKVKRYSLGMRQRLGVAQALLGDPKLLVLDEPTNGLDPAGIREFRELVRSLAAEGMAVFVSSHLLSEVEQMCDRVAVLQNGSVIAEAKVDELRSQSGSVRLRVSRPNEAVLWLQAHGYDVDASGDGLTLAHLDDAQVARTLRHLMDAGFEIYEAARTGGLEQSFLALTGAGSGGDQA</sequence>
<dbReference type="GO" id="GO:0005524">
    <property type="term" value="F:ATP binding"/>
    <property type="evidence" value="ECO:0007669"/>
    <property type="project" value="UniProtKB-KW"/>
</dbReference>
<dbReference type="SMART" id="SM00382">
    <property type="entry name" value="AAA"/>
    <property type="match status" value="1"/>
</dbReference>
<dbReference type="OrthoDB" id="2290519at2"/>